<evidence type="ECO:0000313" key="1">
    <source>
        <dbReference type="EMBL" id="XAE44037.1"/>
    </source>
</evidence>
<organism evidence="1 2">
    <name type="scientific">Nguyenibacter vanlangensis</name>
    <dbReference type="NCBI Taxonomy" id="1216886"/>
    <lineage>
        <taxon>Bacteria</taxon>
        <taxon>Pseudomonadati</taxon>
        <taxon>Pseudomonadota</taxon>
        <taxon>Alphaproteobacteria</taxon>
        <taxon>Acetobacterales</taxon>
        <taxon>Acetobacteraceae</taxon>
        <taxon>Nguyenibacter</taxon>
    </lineage>
</organism>
<accession>A0ABZ3D976</accession>
<protein>
    <submittedName>
        <fullName evidence="1">Uncharacterized protein</fullName>
    </submittedName>
</protein>
<dbReference type="EMBL" id="CP152276">
    <property type="protein sequence ID" value="XAE44037.1"/>
    <property type="molecule type" value="Genomic_DNA"/>
</dbReference>
<name>A0ABZ3D976_9PROT</name>
<keyword evidence="2" id="KW-1185">Reference proteome</keyword>
<evidence type="ECO:0000313" key="2">
    <source>
        <dbReference type="Proteomes" id="UP001449795"/>
    </source>
</evidence>
<dbReference type="RefSeq" id="WP_342629358.1">
    <property type="nucleotide sequence ID" value="NZ_CP152276.1"/>
</dbReference>
<gene>
    <name evidence="1" type="ORF">AAC691_06290</name>
</gene>
<proteinExistence type="predicted"/>
<sequence length="328" mass="34765">MTGPTTCPPAPDGAGEADSLRQIGFSIGGPALAGFLNWVERRRIQDGIAHVLIASPGLKGRHTQIGTPDLHWIGPPAQLVLAGIDERNFIRSLPSLLALCGAALPQVGPRIGPLSAPLSALGRLGIPQPAESVMRDLGLDAPVAAAGQGRLVGFLCAWQREILKTCRRNRRALLRTLQGIGLGPDDRVALVDIRPGGALQQALAWAVQDLMRLDVSGYYFCLPDGPNRGSARRPGGQMTAMLDRRTVPSRLLRHAGRHRHVIDALLGASDSPGLAPLHQGMAQFAHAFAQRPEPRGGSDAADMAGPLLTYLASGAWRDHPVLGRIAAR</sequence>
<dbReference type="Proteomes" id="UP001449795">
    <property type="component" value="Chromosome"/>
</dbReference>
<reference evidence="1 2" key="1">
    <citation type="submission" date="2024-04" db="EMBL/GenBank/DDBJ databases">
        <title>Complete genome sequence of Nguyenibacter vanlangesis HBCM-1154, a strain capable of nitrogen fixation, IAA production, and phosphorus solubilization isolated from sugarcane soil.</title>
        <authorList>
            <person name="MY HANH P."/>
        </authorList>
    </citation>
    <scope>NUCLEOTIDE SEQUENCE [LARGE SCALE GENOMIC DNA]</scope>
    <source>
        <strain evidence="1 2">HBCM 1154</strain>
    </source>
</reference>